<dbReference type="Pfam" id="PF13276">
    <property type="entry name" value="HTH_21"/>
    <property type="match status" value="1"/>
</dbReference>
<proteinExistence type="predicted"/>
<dbReference type="Pfam" id="PF00665">
    <property type="entry name" value="rve"/>
    <property type="match status" value="1"/>
</dbReference>
<comment type="caution">
    <text evidence="3">The sequence shown here is derived from an EMBL/GenBank/DDBJ whole genome shotgun (WGS) entry which is preliminary data.</text>
</comment>
<dbReference type="PATRIC" id="fig|479117.4.peg.852"/>
<dbReference type="PANTHER" id="PTHR46889">
    <property type="entry name" value="TRANSPOSASE INSF FOR INSERTION SEQUENCE IS3B-RELATED"/>
    <property type="match status" value="1"/>
</dbReference>
<evidence type="ECO:0000313" key="3">
    <source>
        <dbReference type="EMBL" id="KXZ58669.1"/>
    </source>
</evidence>
<organism evidence="3 4">
    <name type="scientific">Brevibacterium ravenspurgense</name>
    <dbReference type="NCBI Taxonomy" id="479117"/>
    <lineage>
        <taxon>Bacteria</taxon>
        <taxon>Bacillati</taxon>
        <taxon>Actinomycetota</taxon>
        <taxon>Actinomycetes</taxon>
        <taxon>Micrococcales</taxon>
        <taxon>Brevibacteriaceae</taxon>
        <taxon>Brevibacterium</taxon>
    </lineage>
</organism>
<evidence type="ECO:0000259" key="2">
    <source>
        <dbReference type="PROSITE" id="PS50994"/>
    </source>
</evidence>
<evidence type="ECO:0000256" key="1">
    <source>
        <dbReference type="ARBA" id="ARBA00002286"/>
    </source>
</evidence>
<dbReference type="SUPFAM" id="SSF53098">
    <property type="entry name" value="Ribonuclease H-like"/>
    <property type="match status" value="1"/>
</dbReference>
<reference evidence="3 4" key="1">
    <citation type="submission" date="2016-01" db="EMBL/GenBank/DDBJ databases">
        <title>Use of Whole Genome Sequencing to ascertain that Brevibacterium massiliense (Roux, Raoult 2009) is a later heterotypic synonym of Brevibacterium ravenspurgense (Mages 2008).</title>
        <authorList>
            <person name="Bernier A.-M."/>
            <person name="Burdz T."/>
            <person name="Huynh C."/>
            <person name="Pachecho A.L."/>
            <person name="Wiebe D."/>
            <person name="Bonner C."/>
            <person name="Bernard K."/>
        </authorList>
    </citation>
    <scope>NUCLEOTIDE SEQUENCE [LARGE SCALE GENOMIC DNA]</scope>
    <source>
        <strain evidence="3 4">CCUG56047</strain>
    </source>
</reference>
<gene>
    <name evidence="3" type="ORF">Bravens_00850</name>
</gene>
<dbReference type="InterPro" id="IPR001584">
    <property type="entry name" value="Integrase_cat-core"/>
</dbReference>
<dbReference type="InterPro" id="IPR025948">
    <property type="entry name" value="HTH-like_dom"/>
</dbReference>
<dbReference type="InterPro" id="IPR050900">
    <property type="entry name" value="Transposase_IS3/IS150/IS904"/>
</dbReference>
<dbReference type="Pfam" id="PF13333">
    <property type="entry name" value="rve_2"/>
    <property type="match status" value="1"/>
</dbReference>
<dbReference type="InterPro" id="IPR012337">
    <property type="entry name" value="RNaseH-like_sf"/>
</dbReference>
<dbReference type="InterPro" id="IPR048020">
    <property type="entry name" value="Transpos_IS3"/>
</dbReference>
<dbReference type="PROSITE" id="PS50994">
    <property type="entry name" value="INTEGRASE"/>
    <property type="match status" value="1"/>
</dbReference>
<sequence length="285" mass="33242">MFALKSEHRLDDLLEAAGLARSTYFYHQKRLLDPTQREKHAVLKQAIVEVFHRNKHRYGYRRVLLELRKAGWVVNHKLVYKLMDRMGLKAVIRRSKKYSSHPGRPSHIAENLLARNFRQDSPNSAWVSDITEFHVAGQKLYLSPIMDLHDRVILVHTIAKAPTTTMTAQTLDRAIKEHQPAPGLMVHTDQGLHYQHSSWRDLITQAGAEQSMSRKGNCFDNAVMENFFGQLKTEMYYNQKFSSFEQLEQAIDSYITWYNTQRLQTQFKGQTPTEKRHQALQPQPK</sequence>
<dbReference type="NCBIfam" id="NF033516">
    <property type="entry name" value="transpos_IS3"/>
    <property type="match status" value="1"/>
</dbReference>
<dbReference type="AlphaFoldDB" id="A0A150H995"/>
<protein>
    <submittedName>
        <fullName evidence="3">Integrase core domain protein</fullName>
    </submittedName>
</protein>
<name>A0A150H995_9MICO</name>
<dbReference type="EMBL" id="LQQC01000009">
    <property type="protein sequence ID" value="KXZ58669.1"/>
    <property type="molecule type" value="Genomic_DNA"/>
</dbReference>
<dbReference type="GO" id="GO:0015074">
    <property type="term" value="P:DNA integration"/>
    <property type="evidence" value="ECO:0007669"/>
    <property type="project" value="InterPro"/>
</dbReference>
<dbReference type="PANTHER" id="PTHR46889:SF5">
    <property type="entry name" value="INTEGRASE PROTEIN"/>
    <property type="match status" value="1"/>
</dbReference>
<feature type="domain" description="Integrase catalytic" evidence="2">
    <location>
        <begin position="118"/>
        <end position="280"/>
    </location>
</feature>
<keyword evidence="4" id="KW-1185">Reference proteome</keyword>
<dbReference type="RefSeq" id="WP_244878114.1">
    <property type="nucleotide sequence ID" value="NZ_LQQC01000009.1"/>
</dbReference>
<dbReference type="Gene3D" id="3.30.420.10">
    <property type="entry name" value="Ribonuclease H-like superfamily/Ribonuclease H"/>
    <property type="match status" value="1"/>
</dbReference>
<dbReference type="GO" id="GO:0003676">
    <property type="term" value="F:nucleic acid binding"/>
    <property type="evidence" value="ECO:0007669"/>
    <property type="project" value="InterPro"/>
</dbReference>
<comment type="function">
    <text evidence="1">Involved in the transposition of the insertion sequence.</text>
</comment>
<dbReference type="InterPro" id="IPR036397">
    <property type="entry name" value="RNaseH_sf"/>
</dbReference>
<accession>A0A150H995</accession>
<evidence type="ECO:0000313" key="4">
    <source>
        <dbReference type="Proteomes" id="UP000243589"/>
    </source>
</evidence>
<dbReference type="Proteomes" id="UP000243589">
    <property type="component" value="Unassembled WGS sequence"/>
</dbReference>